<organism evidence="1">
    <name type="scientific">Glycine soja</name>
    <name type="common">Wild soybean</name>
    <dbReference type="NCBI Taxonomy" id="3848"/>
    <lineage>
        <taxon>Eukaryota</taxon>
        <taxon>Viridiplantae</taxon>
        <taxon>Streptophyta</taxon>
        <taxon>Embryophyta</taxon>
        <taxon>Tracheophyta</taxon>
        <taxon>Spermatophyta</taxon>
        <taxon>Magnoliopsida</taxon>
        <taxon>eudicotyledons</taxon>
        <taxon>Gunneridae</taxon>
        <taxon>Pentapetalae</taxon>
        <taxon>rosids</taxon>
        <taxon>fabids</taxon>
        <taxon>Fabales</taxon>
        <taxon>Fabaceae</taxon>
        <taxon>Papilionoideae</taxon>
        <taxon>50 kb inversion clade</taxon>
        <taxon>NPAAA clade</taxon>
        <taxon>indigoferoid/millettioid clade</taxon>
        <taxon>Phaseoleae</taxon>
        <taxon>Glycine</taxon>
        <taxon>Glycine subgen. Soja</taxon>
    </lineage>
</organism>
<gene>
    <name evidence="1" type="ORF">glysoja_050154</name>
</gene>
<dbReference type="AlphaFoldDB" id="A0A0B2RER3"/>
<accession>A0A0B2RER3</accession>
<name>A0A0B2RER3_GLYSO</name>
<sequence length="57" mass="6746">MTQMDELKDSGSKTKGVEVFQRQKRLLSPVRLRQRSPSLVRRQLNCFYFEMGLKTRA</sequence>
<evidence type="ECO:0000313" key="1">
    <source>
        <dbReference type="EMBL" id="KHN31800.1"/>
    </source>
</evidence>
<dbReference type="Proteomes" id="UP000053555">
    <property type="component" value="Unassembled WGS sequence"/>
</dbReference>
<reference evidence="1" key="1">
    <citation type="submission" date="2014-07" db="EMBL/GenBank/DDBJ databases">
        <title>Identification of a novel salt tolerance gene in wild soybean by whole-genome sequencing.</title>
        <authorList>
            <person name="Lam H.-M."/>
            <person name="Qi X."/>
            <person name="Li M.-W."/>
            <person name="Liu X."/>
            <person name="Xie M."/>
            <person name="Ni M."/>
            <person name="Xu X."/>
        </authorList>
    </citation>
    <scope>NUCLEOTIDE SEQUENCE [LARGE SCALE GENOMIC DNA]</scope>
    <source>
        <tissue evidence="1">Root</tissue>
    </source>
</reference>
<protein>
    <submittedName>
        <fullName evidence="1">Uncharacterized protein</fullName>
    </submittedName>
</protein>
<dbReference type="EMBL" id="KN650528">
    <property type="protein sequence ID" value="KHN31800.1"/>
    <property type="molecule type" value="Genomic_DNA"/>
</dbReference>
<proteinExistence type="predicted"/>